<keyword evidence="2" id="KW-1185">Reference proteome</keyword>
<comment type="caution">
    <text evidence="1">The sequence shown here is derived from an EMBL/GenBank/DDBJ whole genome shotgun (WGS) entry which is preliminary data.</text>
</comment>
<evidence type="ECO:0000313" key="2">
    <source>
        <dbReference type="Proteomes" id="UP001597040"/>
    </source>
</evidence>
<protein>
    <recommendedName>
        <fullName evidence="3">Aminoglycoside phosphotransferase domain-containing protein</fullName>
    </recommendedName>
</protein>
<dbReference type="InterPro" id="IPR011009">
    <property type="entry name" value="Kinase-like_dom_sf"/>
</dbReference>
<dbReference type="Proteomes" id="UP001597040">
    <property type="component" value="Unassembled WGS sequence"/>
</dbReference>
<dbReference type="PANTHER" id="PTHR39179:SF3">
    <property type="entry name" value="COTS-RELATED PROTEIN"/>
    <property type="match status" value="1"/>
</dbReference>
<organism evidence="1 2">
    <name type="scientific">Virgibacillus byunsanensis</name>
    <dbReference type="NCBI Taxonomy" id="570945"/>
    <lineage>
        <taxon>Bacteria</taxon>
        <taxon>Bacillati</taxon>
        <taxon>Bacillota</taxon>
        <taxon>Bacilli</taxon>
        <taxon>Bacillales</taxon>
        <taxon>Bacillaceae</taxon>
        <taxon>Virgibacillus</taxon>
    </lineage>
</organism>
<dbReference type="RefSeq" id="WP_390361736.1">
    <property type="nucleotide sequence ID" value="NZ_JBHTKJ010000021.1"/>
</dbReference>
<name>A0ABW3LMP7_9BACI</name>
<dbReference type="InterPro" id="IPR047175">
    <property type="entry name" value="CotS-like"/>
</dbReference>
<evidence type="ECO:0000313" key="1">
    <source>
        <dbReference type="EMBL" id="MFD1038606.1"/>
    </source>
</evidence>
<evidence type="ECO:0008006" key="3">
    <source>
        <dbReference type="Google" id="ProtNLM"/>
    </source>
</evidence>
<dbReference type="PANTHER" id="PTHR39179">
    <property type="entry name" value="SPORE COAT PROTEIN I"/>
    <property type="match status" value="1"/>
</dbReference>
<sequence length="318" mass="38185">MSNFMRRDDSYNNRLSSFLAKNGELKVSSIKPIKKNVYQINTLKDKWLILKIHRNREVVEQQWQFFDNIRDPLIASFQKFPNGNKLLSDRGVHCTITPFIRGTKLNYKNEADRIEVVNTIQRFHKKATTIYVSKPIKKDLFYRRWYKRLLLFMKTEHIFHEYGYIHLYEDIVQTTKIYLQLIARFSWENYQSQAEKNGTWIHGDVASHNFIKSEHVYMIDFDLLSQTSQLYDFIQLGQRFLPYLDWNLDALLSYQMVSGKEVKRWLVAIAVPSDFLREWLHFLHNQPSSSFQHYLSKLDAEWSKRQIFLKKLKLVLKS</sequence>
<proteinExistence type="predicted"/>
<reference evidence="2" key="1">
    <citation type="journal article" date="2019" name="Int. J. Syst. Evol. Microbiol.">
        <title>The Global Catalogue of Microorganisms (GCM) 10K type strain sequencing project: providing services to taxonomists for standard genome sequencing and annotation.</title>
        <authorList>
            <consortium name="The Broad Institute Genomics Platform"/>
            <consortium name="The Broad Institute Genome Sequencing Center for Infectious Disease"/>
            <person name="Wu L."/>
            <person name="Ma J."/>
        </authorList>
    </citation>
    <scope>NUCLEOTIDE SEQUENCE [LARGE SCALE GENOMIC DNA]</scope>
    <source>
        <strain evidence="2">CCUG 56754</strain>
    </source>
</reference>
<dbReference type="EMBL" id="JBHTKJ010000021">
    <property type="protein sequence ID" value="MFD1038606.1"/>
    <property type="molecule type" value="Genomic_DNA"/>
</dbReference>
<dbReference type="Gene3D" id="3.90.1200.10">
    <property type="match status" value="1"/>
</dbReference>
<accession>A0ABW3LMP7</accession>
<gene>
    <name evidence="1" type="ORF">ACFQ3N_09395</name>
</gene>
<dbReference type="SUPFAM" id="SSF56112">
    <property type="entry name" value="Protein kinase-like (PK-like)"/>
    <property type="match status" value="1"/>
</dbReference>